<dbReference type="SMART" id="SM01003">
    <property type="entry name" value="AlaDh_PNT_N"/>
    <property type="match status" value="1"/>
</dbReference>
<dbReference type="Pfam" id="PF05222">
    <property type="entry name" value="AlaDh_PNT_N"/>
    <property type="match status" value="1"/>
</dbReference>
<evidence type="ECO:0000259" key="13">
    <source>
        <dbReference type="SMART" id="SM01003"/>
    </source>
</evidence>
<keyword evidence="5 8" id="KW-0520">NAD</keyword>
<dbReference type="GO" id="GO:0005886">
    <property type="term" value="C:plasma membrane"/>
    <property type="evidence" value="ECO:0007669"/>
    <property type="project" value="TreeGrafter"/>
</dbReference>
<gene>
    <name evidence="14" type="ORF">FHU41_002013</name>
</gene>
<evidence type="ECO:0000256" key="9">
    <source>
        <dbReference type="PIRSR" id="PIRSR000183-1"/>
    </source>
</evidence>
<dbReference type="InterPro" id="IPR008143">
    <property type="entry name" value="Ala_DH/PNT_CS2"/>
</dbReference>
<comment type="catalytic activity">
    <reaction evidence="8">
        <text>L-alanine + NAD(+) + H2O = pyruvate + NH4(+) + NADH + H(+)</text>
        <dbReference type="Rhea" id="RHEA:18405"/>
        <dbReference type="ChEBI" id="CHEBI:15361"/>
        <dbReference type="ChEBI" id="CHEBI:15377"/>
        <dbReference type="ChEBI" id="CHEBI:15378"/>
        <dbReference type="ChEBI" id="CHEBI:28938"/>
        <dbReference type="ChEBI" id="CHEBI:57540"/>
        <dbReference type="ChEBI" id="CHEBI:57945"/>
        <dbReference type="ChEBI" id="CHEBI:57972"/>
        <dbReference type="EC" id="1.4.1.1"/>
    </reaction>
</comment>
<comment type="caution">
    <text evidence="14">The sequence shown here is derived from an EMBL/GenBank/DDBJ whole genome shotgun (WGS) entry which is preliminary data.</text>
</comment>
<dbReference type="InterPro" id="IPR007698">
    <property type="entry name" value="AlaDH/PNT_NAD(H)-bd"/>
</dbReference>
<dbReference type="InterPro" id="IPR007886">
    <property type="entry name" value="AlaDH/PNT_N"/>
</dbReference>
<dbReference type="GO" id="GO:0000166">
    <property type="term" value="F:nucleotide binding"/>
    <property type="evidence" value="ECO:0007669"/>
    <property type="project" value="UniProtKB-KW"/>
</dbReference>
<protein>
    <recommendedName>
        <fullName evidence="7 8">Alanine dehydrogenase</fullName>
        <ecNumber evidence="3 8">1.4.1.1</ecNumber>
    </recommendedName>
</protein>
<feature type="binding site" evidence="11">
    <location>
        <position position="202"/>
    </location>
    <ligand>
        <name>NAD(+)</name>
        <dbReference type="ChEBI" id="CHEBI:57540"/>
    </ligand>
</feature>
<evidence type="ECO:0000256" key="7">
    <source>
        <dbReference type="ARBA" id="ARBA00072341"/>
    </source>
</evidence>
<proteinExistence type="inferred from homology"/>
<reference evidence="14 15" key="1">
    <citation type="submission" date="2020-07" db="EMBL/GenBank/DDBJ databases">
        <title>Sequencing the genomes of 1000 actinobacteria strains.</title>
        <authorList>
            <person name="Klenk H.-P."/>
        </authorList>
    </citation>
    <scope>NUCLEOTIDE SEQUENCE [LARGE SCALE GENOMIC DNA]</scope>
    <source>
        <strain evidence="14 15">DSM 102047</strain>
    </source>
</reference>
<keyword evidence="11" id="KW-0547">Nucleotide-binding</keyword>
<comment type="similarity">
    <text evidence="2 8">Belongs to the AlaDH/PNT family.</text>
</comment>
<evidence type="ECO:0000313" key="14">
    <source>
        <dbReference type="EMBL" id="NYE95763.1"/>
    </source>
</evidence>
<dbReference type="PANTHER" id="PTHR42795:SF1">
    <property type="entry name" value="ALANINE DEHYDROGENASE"/>
    <property type="match status" value="1"/>
</dbReference>
<dbReference type="UniPathway" id="UPA00527">
    <property type="reaction ID" value="UER00585"/>
</dbReference>
<dbReference type="RefSeq" id="WP_179389503.1">
    <property type="nucleotide sequence ID" value="NZ_JACBYQ010000002.1"/>
</dbReference>
<feature type="binding site" evidence="11">
    <location>
        <begin position="238"/>
        <end position="239"/>
    </location>
    <ligand>
        <name>NAD(+)</name>
        <dbReference type="ChEBI" id="CHEBI:57540"/>
    </ligand>
</feature>
<evidence type="ECO:0000256" key="6">
    <source>
        <dbReference type="ARBA" id="ARBA00065528"/>
    </source>
</evidence>
<dbReference type="Pfam" id="PF01262">
    <property type="entry name" value="AlaDh_PNT_C"/>
    <property type="match status" value="1"/>
</dbReference>
<dbReference type="SMART" id="SM01002">
    <property type="entry name" value="AlaDh_PNT_C"/>
    <property type="match status" value="1"/>
</dbReference>
<dbReference type="PIRSF" id="PIRSF000183">
    <property type="entry name" value="Alanine_dh"/>
    <property type="match status" value="1"/>
</dbReference>
<evidence type="ECO:0000256" key="8">
    <source>
        <dbReference type="PIRNR" id="PIRNR000183"/>
    </source>
</evidence>
<dbReference type="Gene3D" id="3.40.50.720">
    <property type="entry name" value="NAD(P)-binding Rossmann-like Domain"/>
    <property type="match status" value="2"/>
</dbReference>
<feature type="binding site" evidence="11">
    <location>
        <position position="219"/>
    </location>
    <ligand>
        <name>NAD(+)</name>
        <dbReference type="ChEBI" id="CHEBI:57540"/>
    </ligand>
</feature>
<comment type="pathway">
    <text evidence="1 8">Amino-acid degradation; L-alanine degradation via dehydrogenase pathway; NH(3) and pyruvate from L-alanine: step 1/1.</text>
</comment>
<organism evidence="14 15">
    <name type="scientific">Psychromicrobium silvestre</name>
    <dbReference type="NCBI Taxonomy" id="1645614"/>
    <lineage>
        <taxon>Bacteria</taxon>
        <taxon>Bacillati</taxon>
        <taxon>Actinomycetota</taxon>
        <taxon>Actinomycetes</taxon>
        <taxon>Micrococcales</taxon>
        <taxon>Micrococcaceae</taxon>
        <taxon>Psychromicrobium</taxon>
    </lineage>
</organism>
<feature type="binding site" evidence="11">
    <location>
        <position position="197"/>
    </location>
    <ligand>
        <name>NAD(+)</name>
        <dbReference type="ChEBI" id="CHEBI:57540"/>
    </ligand>
</feature>
<evidence type="ECO:0000256" key="4">
    <source>
        <dbReference type="ARBA" id="ARBA00023002"/>
    </source>
</evidence>
<accession>A0A7Y9S706</accession>
<dbReference type="PROSITE" id="PS00837">
    <property type="entry name" value="ALADH_PNT_2"/>
    <property type="match status" value="1"/>
</dbReference>
<keyword evidence="4 8" id="KW-0560">Oxidoreductase</keyword>
<feature type="domain" description="Alanine dehydrogenase/pyridine nucleotide transhydrogenase NAD(H)-binding" evidence="12">
    <location>
        <begin position="148"/>
        <end position="296"/>
    </location>
</feature>
<evidence type="ECO:0000256" key="1">
    <source>
        <dbReference type="ARBA" id="ARBA00005206"/>
    </source>
</evidence>
<feature type="binding site" evidence="10">
    <location>
        <position position="15"/>
    </location>
    <ligand>
        <name>substrate</name>
    </ligand>
</feature>
<feature type="binding site" evidence="10">
    <location>
        <position position="75"/>
    </location>
    <ligand>
        <name>substrate</name>
    </ligand>
</feature>
<evidence type="ECO:0000259" key="12">
    <source>
        <dbReference type="SMART" id="SM01002"/>
    </source>
</evidence>
<dbReference type="InterPro" id="IPR008141">
    <property type="entry name" value="Ala_DH"/>
</dbReference>
<feature type="active site" description="Proton donor/acceptor" evidence="9">
    <location>
        <position position="269"/>
    </location>
</feature>
<dbReference type="PANTHER" id="PTHR42795">
    <property type="entry name" value="ALANINE DEHYDROGENASE"/>
    <property type="match status" value="1"/>
</dbReference>
<feature type="binding site" evidence="11">
    <location>
        <begin position="266"/>
        <end position="269"/>
    </location>
    <ligand>
        <name>NAD(+)</name>
        <dbReference type="ChEBI" id="CHEBI:57540"/>
    </ligand>
</feature>
<feature type="binding site" evidence="11">
    <location>
        <begin position="297"/>
        <end position="300"/>
    </location>
    <ligand>
        <name>NAD(+)</name>
        <dbReference type="ChEBI" id="CHEBI:57540"/>
    </ligand>
</feature>
<evidence type="ECO:0000256" key="11">
    <source>
        <dbReference type="PIRSR" id="PIRSR000183-3"/>
    </source>
</evidence>
<dbReference type="EC" id="1.4.1.1" evidence="3 8"/>
<evidence type="ECO:0000256" key="5">
    <source>
        <dbReference type="ARBA" id="ARBA00023027"/>
    </source>
</evidence>
<keyword evidence="15" id="KW-1185">Reference proteome</keyword>
<name>A0A7Y9S706_9MICC</name>
<comment type="subunit">
    <text evidence="6">Homohexamer. Trimer of dimers.</text>
</comment>
<feature type="domain" description="Alanine dehydrogenase/pyridine nucleotide transhydrogenase N-terminal" evidence="13">
    <location>
        <begin position="4"/>
        <end position="136"/>
    </location>
</feature>
<sequence>MIIGVPKEIKNNEFRVAITASGVHEFTSHGHTVLIEKGAGLGSSITDEEYTTAGAELIDSADDVWARADMVMKVKEPIAAEYHRFRQGLVLFTYLHLAAEPELTAELVKSGVTAIAYETVQEGRALPLLAPMSEVAGRLSVQVGAQSLMAPAGGKGVLLGGVPGVRPAKVVVLGAGVAGTNAAAMALGLGADVSILDININRLRELDAIYQGRLKTIASNTLEIEKSLLDADLVIGSVLIPGAKAPKLVTNALVSRMKPGSVLVDIAVDQGGCFEDSHPTTHENPTFTVHNSLFYCVANMPGAVPNTSTYALTNVTLRYAVALANLGAKAALESNTALAAGLNIAAGKVTNHSVAVAHGLELTEDWRSLL</sequence>
<dbReference type="EMBL" id="JACBYQ010000002">
    <property type="protein sequence ID" value="NYE95763.1"/>
    <property type="molecule type" value="Genomic_DNA"/>
</dbReference>
<dbReference type="SUPFAM" id="SSF51735">
    <property type="entry name" value="NAD(P)-binding Rossmann-fold domains"/>
    <property type="match status" value="1"/>
</dbReference>
<dbReference type="NCBIfam" id="TIGR00518">
    <property type="entry name" value="alaDH"/>
    <property type="match status" value="1"/>
</dbReference>
<evidence type="ECO:0000313" key="15">
    <source>
        <dbReference type="Proteomes" id="UP000521748"/>
    </source>
</evidence>
<dbReference type="InterPro" id="IPR036291">
    <property type="entry name" value="NAD(P)-bd_dom_sf"/>
</dbReference>
<feature type="active site" description="Proton donor/acceptor" evidence="9">
    <location>
        <position position="96"/>
    </location>
</feature>
<dbReference type="CDD" id="cd05305">
    <property type="entry name" value="L-AlaDH"/>
    <property type="match status" value="1"/>
</dbReference>
<dbReference type="AlphaFoldDB" id="A0A7Y9S706"/>
<dbReference type="GO" id="GO:0042853">
    <property type="term" value="P:L-alanine catabolic process"/>
    <property type="evidence" value="ECO:0007669"/>
    <property type="project" value="UniProtKB-UniPathway"/>
</dbReference>
<comment type="function">
    <text evidence="8">Catalyzes the reversible reductive amination of pyruvate to L-alanine.</text>
</comment>
<dbReference type="FunFam" id="3.40.50.720:FF:000049">
    <property type="entry name" value="Alanine dehydrogenase"/>
    <property type="match status" value="1"/>
</dbReference>
<evidence type="ECO:0000256" key="10">
    <source>
        <dbReference type="PIRSR" id="PIRSR000183-2"/>
    </source>
</evidence>
<evidence type="ECO:0000256" key="2">
    <source>
        <dbReference type="ARBA" id="ARBA00005689"/>
    </source>
</evidence>
<dbReference type="GO" id="GO:0000286">
    <property type="term" value="F:alanine dehydrogenase activity"/>
    <property type="evidence" value="ECO:0007669"/>
    <property type="project" value="UniProtKB-UniRule"/>
</dbReference>
<dbReference type="Proteomes" id="UP000521748">
    <property type="component" value="Unassembled WGS sequence"/>
</dbReference>
<feature type="binding site" evidence="11">
    <location>
        <position position="133"/>
    </location>
    <ligand>
        <name>NAD(+)</name>
        <dbReference type="ChEBI" id="CHEBI:57540"/>
    </ligand>
</feature>
<evidence type="ECO:0000256" key="3">
    <source>
        <dbReference type="ARBA" id="ARBA00012897"/>
    </source>
</evidence>
<dbReference type="SUPFAM" id="SSF52283">
    <property type="entry name" value="Formate/glycerate dehydrogenase catalytic domain-like"/>
    <property type="match status" value="1"/>
</dbReference>